<sequence length="75" mass="8307">AAVERTKVRVQVPPVIHSETHEYVAPVDSSVMLHCQAEGSPPPFITWHKDGQLLRDSVHQQVLSSGSLQIAFVQH</sequence>
<dbReference type="GO" id="GO:0005886">
    <property type="term" value="C:plasma membrane"/>
    <property type="evidence" value="ECO:0007669"/>
    <property type="project" value="TreeGrafter"/>
</dbReference>
<evidence type="ECO:0000313" key="3">
    <source>
        <dbReference type="EMBL" id="SBQ43672.1"/>
    </source>
</evidence>
<dbReference type="InterPro" id="IPR036179">
    <property type="entry name" value="Ig-like_dom_sf"/>
</dbReference>
<keyword evidence="1" id="KW-0393">Immunoglobulin domain</keyword>
<reference evidence="3" key="2">
    <citation type="submission" date="2016-06" db="EMBL/GenBank/DDBJ databases">
        <title>The genome of a short-lived fish provides insights into sex chromosome evolution and the genetic control of aging.</title>
        <authorList>
            <person name="Reichwald K."/>
            <person name="Felder M."/>
            <person name="Petzold A."/>
            <person name="Koch P."/>
            <person name="Groth M."/>
            <person name="Platzer M."/>
        </authorList>
    </citation>
    <scope>NUCLEOTIDE SEQUENCE</scope>
    <source>
        <tissue evidence="3">Brain</tissue>
    </source>
</reference>
<dbReference type="PANTHER" id="PTHR10075">
    <property type="entry name" value="BASIGIN RELATED"/>
    <property type="match status" value="1"/>
</dbReference>
<proteinExistence type="predicted"/>
<dbReference type="Pfam" id="PF13927">
    <property type="entry name" value="Ig_3"/>
    <property type="match status" value="1"/>
</dbReference>
<dbReference type="InterPro" id="IPR013783">
    <property type="entry name" value="Ig-like_fold"/>
</dbReference>
<dbReference type="PROSITE" id="PS50835">
    <property type="entry name" value="IG_LIKE"/>
    <property type="match status" value="1"/>
</dbReference>
<accession>A0A1A8EBX2</accession>
<dbReference type="PANTHER" id="PTHR10075:SF100">
    <property type="entry name" value="FASCICLIN-2"/>
    <property type="match status" value="1"/>
</dbReference>
<dbReference type="SUPFAM" id="SSF48726">
    <property type="entry name" value="Immunoglobulin"/>
    <property type="match status" value="1"/>
</dbReference>
<dbReference type="GO" id="GO:0030424">
    <property type="term" value="C:axon"/>
    <property type="evidence" value="ECO:0007669"/>
    <property type="project" value="TreeGrafter"/>
</dbReference>
<name>A0A1A8EBX2_NOTKA</name>
<dbReference type="GO" id="GO:0007156">
    <property type="term" value="P:homophilic cell adhesion via plasma membrane adhesion molecules"/>
    <property type="evidence" value="ECO:0007669"/>
    <property type="project" value="TreeGrafter"/>
</dbReference>
<dbReference type="EMBL" id="HAEA01015192">
    <property type="protein sequence ID" value="SBQ43672.1"/>
    <property type="molecule type" value="Transcribed_RNA"/>
</dbReference>
<dbReference type="GO" id="GO:0070593">
    <property type="term" value="P:dendrite self-avoidance"/>
    <property type="evidence" value="ECO:0007669"/>
    <property type="project" value="TreeGrafter"/>
</dbReference>
<organism evidence="3">
    <name type="scientific">Nothobranchius kadleci</name>
    <name type="common">African annual killifish</name>
    <dbReference type="NCBI Taxonomy" id="1051664"/>
    <lineage>
        <taxon>Eukaryota</taxon>
        <taxon>Metazoa</taxon>
        <taxon>Chordata</taxon>
        <taxon>Craniata</taxon>
        <taxon>Vertebrata</taxon>
        <taxon>Euteleostomi</taxon>
        <taxon>Actinopterygii</taxon>
        <taxon>Neopterygii</taxon>
        <taxon>Teleostei</taxon>
        <taxon>Neoteleostei</taxon>
        <taxon>Acanthomorphata</taxon>
        <taxon>Ovalentaria</taxon>
        <taxon>Atherinomorphae</taxon>
        <taxon>Cyprinodontiformes</taxon>
        <taxon>Nothobranchiidae</taxon>
        <taxon>Nothobranchius</taxon>
    </lineage>
</organism>
<feature type="domain" description="Ig-like" evidence="2">
    <location>
        <begin position="13"/>
        <end position="75"/>
    </location>
</feature>
<dbReference type="AlphaFoldDB" id="A0A1A8EBX2"/>
<dbReference type="GO" id="GO:0007411">
    <property type="term" value="P:axon guidance"/>
    <property type="evidence" value="ECO:0007669"/>
    <property type="project" value="TreeGrafter"/>
</dbReference>
<reference evidence="3" key="1">
    <citation type="submission" date="2016-05" db="EMBL/GenBank/DDBJ databases">
        <authorList>
            <person name="Lavstsen T."/>
            <person name="Jespersen J.S."/>
        </authorList>
    </citation>
    <scope>NUCLEOTIDE SEQUENCE</scope>
    <source>
        <tissue evidence="3">Brain</tissue>
    </source>
</reference>
<dbReference type="GO" id="GO:0098632">
    <property type="term" value="F:cell-cell adhesion mediator activity"/>
    <property type="evidence" value="ECO:0007669"/>
    <property type="project" value="TreeGrafter"/>
</dbReference>
<feature type="non-terminal residue" evidence="3">
    <location>
        <position position="1"/>
    </location>
</feature>
<dbReference type="InterPro" id="IPR007110">
    <property type="entry name" value="Ig-like_dom"/>
</dbReference>
<protein>
    <submittedName>
        <fullName evidence="3">Hemicentin 1</fullName>
    </submittedName>
</protein>
<evidence type="ECO:0000256" key="1">
    <source>
        <dbReference type="ARBA" id="ARBA00023319"/>
    </source>
</evidence>
<gene>
    <name evidence="3" type="primary">HMCN1</name>
</gene>
<dbReference type="Gene3D" id="2.60.40.10">
    <property type="entry name" value="Immunoglobulins"/>
    <property type="match status" value="1"/>
</dbReference>
<evidence type="ECO:0000259" key="2">
    <source>
        <dbReference type="PROSITE" id="PS50835"/>
    </source>
</evidence>
<feature type="non-terminal residue" evidence="3">
    <location>
        <position position="75"/>
    </location>
</feature>